<organism evidence="2 3">
    <name type="scientific">Paralvinella palmiformis</name>
    <dbReference type="NCBI Taxonomy" id="53620"/>
    <lineage>
        <taxon>Eukaryota</taxon>
        <taxon>Metazoa</taxon>
        <taxon>Spiralia</taxon>
        <taxon>Lophotrochozoa</taxon>
        <taxon>Annelida</taxon>
        <taxon>Polychaeta</taxon>
        <taxon>Sedentaria</taxon>
        <taxon>Canalipalpata</taxon>
        <taxon>Terebellida</taxon>
        <taxon>Terebelliformia</taxon>
        <taxon>Alvinellidae</taxon>
        <taxon>Paralvinella</taxon>
    </lineage>
</organism>
<keyword evidence="3" id="KW-1185">Reference proteome</keyword>
<sequence>MADDKLHRHLRHKSKSDQTRLLPTLSGTSLQLEI</sequence>
<evidence type="ECO:0000313" key="3">
    <source>
        <dbReference type="Proteomes" id="UP001208570"/>
    </source>
</evidence>
<evidence type="ECO:0000256" key="1">
    <source>
        <dbReference type="SAM" id="MobiDB-lite"/>
    </source>
</evidence>
<evidence type="ECO:0000313" key="2">
    <source>
        <dbReference type="EMBL" id="KAK2169673.1"/>
    </source>
</evidence>
<name>A0AAD9NIE1_9ANNE</name>
<proteinExistence type="predicted"/>
<dbReference type="EMBL" id="JAODUP010000008">
    <property type="protein sequence ID" value="KAK2169673.1"/>
    <property type="molecule type" value="Genomic_DNA"/>
</dbReference>
<gene>
    <name evidence="2" type="ORF">LSH36_8g14013</name>
</gene>
<reference evidence="2" key="1">
    <citation type="journal article" date="2023" name="Mol. Biol. Evol.">
        <title>Third-Generation Sequencing Reveals the Adaptive Role of the Epigenome in Three Deep-Sea Polychaetes.</title>
        <authorList>
            <person name="Perez M."/>
            <person name="Aroh O."/>
            <person name="Sun Y."/>
            <person name="Lan Y."/>
            <person name="Juniper S.K."/>
            <person name="Young C.R."/>
            <person name="Angers B."/>
            <person name="Qian P.Y."/>
        </authorList>
    </citation>
    <scope>NUCLEOTIDE SEQUENCE</scope>
    <source>
        <strain evidence="2">P08H-3</strain>
    </source>
</reference>
<accession>A0AAD9NIE1</accession>
<comment type="caution">
    <text evidence="2">The sequence shown here is derived from an EMBL/GenBank/DDBJ whole genome shotgun (WGS) entry which is preliminary data.</text>
</comment>
<dbReference type="AlphaFoldDB" id="A0AAD9NIE1"/>
<feature type="region of interest" description="Disordered" evidence="1">
    <location>
        <begin position="1"/>
        <end position="22"/>
    </location>
</feature>
<dbReference type="Proteomes" id="UP001208570">
    <property type="component" value="Unassembled WGS sequence"/>
</dbReference>
<protein>
    <submittedName>
        <fullName evidence="2">Uncharacterized protein</fullName>
    </submittedName>
</protein>